<evidence type="ECO:0000313" key="6">
    <source>
        <dbReference type="EMBL" id="APC96922.1"/>
    </source>
</evidence>
<dbReference type="CDD" id="cd02517">
    <property type="entry name" value="CMP-KDO-Synthetase"/>
    <property type="match status" value="1"/>
</dbReference>
<comment type="subcellular location">
    <subcellularLocation>
        <location evidence="5">Cytoplasm</location>
    </subcellularLocation>
    <subcellularLocation>
        <location evidence="1">Membrane</location>
    </subcellularLocation>
</comment>
<evidence type="ECO:0000256" key="1">
    <source>
        <dbReference type="ARBA" id="ARBA00004370"/>
    </source>
</evidence>
<evidence type="ECO:0000256" key="4">
    <source>
        <dbReference type="ARBA" id="ARBA00022985"/>
    </source>
</evidence>
<reference evidence="7" key="1">
    <citation type="submission" date="2014-10" db="EMBL/GenBank/DDBJ databases">
        <authorList>
            <person name="Kuske C.R."/>
            <person name="Challacombe J.F."/>
            <person name="Daligault H.E."/>
            <person name="Davenport K.W."/>
            <person name="Johnson S.L."/>
            <person name="Siddaramappa S."/>
            <person name="Petersen J.M."/>
        </authorList>
    </citation>
    <scope>NUCLEOTIDE SEQUENCE [LARGE SCALE GENOMIC DNA]</scope>
    <source>
        <strain evidence="7">CA97-1460</strain>
    </source>
</reference>
<dbReference type="Proteomes" id="UP000182521">
    <property type="component" value="Chromosome"/>
</dbReference>
<evidence type="ECO:0000313" key="7">
    <source>
        <dbReference type="Proteomes" id="UP000182521"/>
    </source>
</evidence>
<keyword evidence="5" id="KW-0963">Cytoplasm</keyword>
<comment type="similarity">
    <text evidence="5">Belongs to the KdsB family.</text>
</comment>
<dbReference type="GO" id="GO:0033468">
    <property type="term" value="P:CMP-keto-3-deoxy-D-manno-octulosonic acid biosynthetic process"/>
    <property type="evidence" value="ECO:0007669"/>
    <property type="project" value="UniProtKB-UniRule"/>
</dbReference>
<keyword evidence="4 5" id="KW-0448">Lipopolysaccharide biosynthesis</keyword>
<dbReference type="GO" id="GO:0009103">
    <property type="term" value="P:lipopolysaccharide biosynthetic process"/>
    <property type="evidence" value="ECO:0007669"/>
    <property type="project" value="UniProtKB-UniRule"/>
</dbReference>
<dbReference type="InterPro" id="IPR004528">
    <property type="entry name" value="KdsB"/>
</dbReference>
<dbReference type="PANTHER" id="PTHR42866:SF2">
    <property type="entry name" value="3-DEOXY-MANNO-OCTULOSONATE CYTIDYLYLTRANSFERASE, MITOCHONDRIAL"/>
    <property type="match status" value="1"/>
</dbReference>
<dbReference type="Pfam" id="PF02348">
    <property type="entry name" value="CTP_transf_3"/>
    <property type="match status" value="1"/>
</dbReference>
<dbReference type="NCBIfam" id="NF003950">
    <property type="entry name" value="PRK05450.1-3"/>
    <property type="match status" value="1"/>
</dbReference>
<proteinExistence type="inferred from homology"/>
<dbReference type="EMBL" id="CP009654">
    <property type="protein sequence ID" value="APC96922.1"/>
    <property type="molecule type" value="Genomic_DNA"/>
</dbReference>
<dbReference type="GO" id="GO:0008690">
    <property type="term" value="F:3-deoxy-manno-octulosonate cytidylyltransferase activity"/>
    <property type="evidence" value="ECO:0007669"/>
    <property type="project" value="UniProtKB-UniRule"/>
</dbReference>
<dbReference type="Gene3D" id="3.90.550.10">
    <property type="entry name" value="Spore Coat Polysaccharide Biosynthesis Protein SpsA, Chain A"/>
    <property type="match status" value="1"/>
</dbReference>
<dbReference type="NCBIfam" id="TIGR00466">
    <property type="entry name" value="kdsB"/>
    <property type="match status" value="1"/>
</dbReference>
<dbReference type="InterPro" id="IPR029044">
    <property type="entry name" value="Nucleotide-diphossugar_trans"/>
</dbReference>
<dbReference type="SUPFAM" id="SSF53448">
    <property type="entry name" value="Nucleotide-diphospho-sugar transferases"/>
    <property type="match status" value="1"/>
</dbReference>
<dbReference type="NCBIfam" id="NF009905">
    <property type="entry name" value="PRK13368.1"/>
    <property type="match status" value="1"/>
</dbReference>
<comment type="pathway">
    <text evidence="5">Nucleotide-sugar biosynthesis; CMP-3-deoxy-D-manno-octulosonate biosynthesis; CMP-3-deoxy-D-manno-octulosonate from 3-deoxy-D-manno-octulosonate and CTP: step 1/1.</text>
</comment>
<dbReference type="FunFam" id="3.90.550.10:FF:000011">
    <property type="entry name" value="3-deoxy-manno-octulosonate cytidylyltransferase"/>
    <property type="match status" value="1"/>
</dbReference>
<dbReference type="PANTHER" id="PTHR42866">
    <property type="entry name" value="3-DEOXY-MANNO-OCTULOSONATE CYTIDYLYLTRANSFERASE"/>
    <property type="match status" value="1"/>
</dbReference>
<keyword evidence="7" id="KW-1185">Reference proteome</keyword>
<accession>A0A1J0KT93</accession>
<evidence type="ECO:0000256" key="2">
    <source>
        <dbReference type="ARBA" id="ARBA00022679"/>
    </source>
</evidence>
<keyword evidence="2 5" id="KW-0808">Transferase</keyword>
<evidence type="ECO:0000256" key="3">
    <source>
        <dbReference type="ARBA" id="ARBA00022695"/>
    </source>
</evidence>
<dbReference type="EC" id="2.7.7.38" evidence="5"/>
<keyword evidence="3 5" id="KW-0548">Nucleotidyltransferase</keyword>
<dbReference type="GO" id="GO:0016020">
    <property type="term" value="C:membrane"/>
    <property type="evidence" value="ECO:0007669"/>
    <property type="project" value="UniProtKB-SubCell"/>
</dbReference>
<dbReference type="GO" id="GO:0005829">
    <property type="term" value="C:cytosol"/>
    <property type="evidence" value="ECO:0007669"/>
    <property type="project" value="TreeGrafter"/>
</dbReference>
<name>A0A1J0KT93_9GAMM</name>
<sequence>MARYIVIPARLKSTRLPNKMLLDIAGKPMIQRVYEQAIQAKGFDDVIIATDSLEIKNKAEEFSAKVVMTAESHESGTDRIAEVVEKIGLLNNDIVVNVQGDEPLIPIKNIEQTANLLEQKAEAVVSTLCEKITSSKDVYNPNNVKVVFDDNKYALYFSRAPIPWERGFSEDNIVNKAEYFRHIGIYGYRVEFLKQYSELSRSPIEQYESLEQLRVLWHSKKIAIEHALESTPAGVDTLADLEKVREYFNV</sequence>
<protein>
    <recommendedName>
        <fullName evidence="5">3-deoxy-manno-octulosonate cytidylyltransferase</fullName>
        <ecNumber evidence="5">2.7.7.38</ecNumber>
    </recommendedName>
    <alternativeName>
        <fullName evidence="5">CMP-2-keto-3-deoxyoctulosonic acid synthase</fullName>
        <shortName evidence="5">CKS</shortName>
        <shortName evidence="5">CMP-KDO synthase</shortName>
    </alternativeName>
</protein>
<dbReference type="HAMAP" id="MF_00057">
    <property type="entry name" value="KdsB"/>
    <property type="match status" value="1"/>
</dbReference>
<organism evidence="6 7">
    <name type="scientific">Francisella frigiditurris</name>
    <dbReference type="NCBI Taxonomy" id="1542390"/>
    <lineage>
        <taxon>Bacteria</taxon>
        <taxon>Pseudomonadati</taxon>
        <taxon>Pseudomonadota</taxon>
        <taxon>Gammaproteobacteria</taxon>
        <taxon>Thiotrichales</taxon>
        <taxon>Francisellaceae</taxon>
        <taxon>Francisella</taxon>
    </lineage>
</organism>
<dbReference type="RefSeq" id="WP_071664333.1">
    <property type="nucleotide sequence ID" value="NZ_CP009654.1"/>
</dbReference>
<dbReference type="STRING" id="1542390.KX01_1443"/>
<dbReference type="KEGG" id="frc:KX01_1443"/>
<dbReference type="NCBIfam" id="NF003952">
    <property type="entry name" value="PRK05450.1-5"/>
    <property type="match status" value="1"/>
</dbReference>
<dbReference type="UniPathway" id="UPA00358">
    <property type="reaction ID" value="UER00476"/>
</dbReference>
<comment type="catalytic activity">
    <reaction evidence="5">
        <text>3-deoxy-alpha-D-manno-oct-2-ulosonate + CTP = CMP-3-deoxy-beta-D-manno-octulosonate + diphosphate</text>
        <dbReference type="Rhea" id="RHEA:23448"/>
        <dbReference type="ChEBI" id="CHEBI:33019"/>
        <dbReference type="ChEBI" id="CHEBI:37563"/>
        <dbReference type="ChEBI" id="CHEBI:85986"/>
        <dbReference type="ChEBI" id="CHEBI:85987"/>
        <dbReference type="EC" id="2.7.7.38"/>
    </reaction>
</comment>
<dbReference type="InterPro" id="IPR003329">
    <property type="entry name" value="Cytidylyl_trans"/>
</dbReference>
<evidence type="ECO:0000256" key="5">
    <source>
        <dbReference type="HAMAP-Rule" id="MF_00057"/>
    </source>
</evidence>
<comment type="function">
    <text evidence="5">Activates KDO (a required 8-carbon sugar) for incorporation into bacterial lipopolysaccharide in Gram-negative bacteria.</text>
</comment>
<dbReference type="OrthoDB" id="9815559at2"/>
<dbReference type="AlphaFoldDB" id="A0A1J0KT93"/>
<gene>
    <name evidence="5 6" type="primary">kdsB</name>
    <name evidence="6" type="ORF">KX01_1443</name>
</gene>